<feature type="domain" description="VWFA" evidence="1">
    <location>
        <begin position="56"/>
        <end position="251"/>
    </location>
</feature>
<gene>
    <name evidence="2" type="ORF">OMM_00681</name>
</gene>
<dbReference type="AlphaFoldDB" id="A0A1V1PG77"/>
<sequence length="293" mass="32879">MKSIVENIKNSANQIVHGAAGSAVFEILYRISSLIGLKKDNTMSYYAEISKNNPTAFIFIIDHSESMGEYLDIYDENNGRPITKAQAAADTVNLMFENLINRCQKSAGVNDIFDISLIGYGKNDNKVYRACKGTLKKYLWCPISQLPANNADIVTYNVDVVIRGENVTEERTKKIWLLPRAEGNTPMKSALQKTKVLLKNWIEDHYESYPPIVIHISDGNATDINTKHELIKAAQDIKSLKTEDGNVLLINCLFTQGKAKPLIFPSSKSELPDNENVSTFLKCPVYFPQNIRI</sequence>
<protein>
    <submittedName>
        <fullName evidence="2">von Willebrand factor A</fullName>
    </submittedName>
</protein>
<comment type="caution">
    <text evidence="2">The sequence shown here is derived from an EMBL/GenBank/DDBJ whole genome shotgun (WGS) entry which is preliminary data.</text>
</comment>
<dbReference type="PROSITE" id="PS50234">
    <property type="entry name" value="VWFA"/>
    <property type="match status" value="1"/>
</dbReference>
<dbReference type="EMBL" id="ATBP01000038">
    <property type="protein sequence ID" value="ETR73786.1"/>
    <property type="molecule type" value="Genomic_DNA"/>
</dbReference>
<dbReference type="InterPro" id="IPR036465">
    <property type="entry name" value="vWFA_dom_sf"/>
</dbReference>
<evidence type="ECO:0000259" key="1">
    <source>
        <dbReference type="PROSITE" id="PS50234"/>
    </source>
</evidence>
<dbReference type="Gene3D" id="3.40.50.410">
    <property type="entry name" value="von Willebrand factor, type A domain"/>
    <property type="match status" value="1"/>
</dbReference>
<evidence type="ECO:0000313" key="2">
    <source>
        <dbReference type="EMBL" id="ETR73786.1"/>
    </source>
</evidence>
<evidence type="ECO:0000313" key="3">
    <source>
        <dbReference type="Proteomes" id="UP000189670"/>
    </source>
</evidence>
<dbReference type="SUPFAM" id="SSF53300">
    <property type="entry name" value="vWA-like"/>
    <property type="match status" value="1"/>
</dbReference>
<name>A0A1V1PG77_9BACT</name>
<organism evidence="2 3">
    <name type="scientific">Candidatus Magnetoglobus multicellularis str. Araruama</name>
    <dbReference type="NCBI Taxonomy" id="890399"/>
    <lineage>
        <taxon>Bacteria</taxon>
        <taxon>Pseudomonadati</taxon>
        <taxon>Thermodesulfobacteriota</taxon>
        <taxon>Desulfobacteria</taxon>
        <taxon>Desulfobacterales</taxon>
        <taxon>Desulfobacteraceae</taxon>
        <taxon>Candidatus Magnetoglobus</taxon>
    </lineage>
</organism>
<dbReference type="InterPro" id="IPR002035">
    <property type="entry name" value="VWF_A"/>
</dbReference>
<accession>A0A1V1PG77</accession>
<reference evidence="3" key="1">
    <citation type="submission" date="2012-11" db="EMBL/GenBank/DDBJ databases">
        <authorList>
            <person name="Lucero-Rivera Y.E."/>
            <person name="Tovar-Ramirez D."/>
        </authorList>
    </citation>
    <scope>NUCLEOTIDE SEQUENCE [LARGE SCALE GENOMIC DNA]</scope>
    <source>
        <strain evidence="3">Araruama</strain>
    </source>
</reference>
<dbReference type="Proteomes" id="UP000189670">
    <property type="component" value="Unassembled WGS sequence"/>
</dbReference>
<proteinExistence type="predicted"/>